<dbReference type="InterPro" id="IPR006140">
    <property type="entry name" value="D-isomer_DH_NAD-bd"/>
</dbReference>
<feature type="domain" description="D-isomer specific 2-hydroxyacid dehydrogenase NAD-binding" evidence="5">
    <location>
        <begin position="108"/>
        <end position="279"/>
    </location>
</feature>
<keyword evidence="1 3" id="KW-0560">Oxidoreductase</keyword>
<evidence type="ECO:0008006" key="10">
    <source>
        <dbReference type="Google" id="ProtNLM"/>
    </source>
</evidence>
<evidence type="ECO:0000313" key="9">
    <source>
        <dbReference type="Proteomes" id="UP000195814"/>
    </source>
</evidence>
<reference evidence="8 9" key="1">
    <citation type="submission" date="2016-05" db="EMBL/GenBank/DDBJ databases">
        <title>Complete genome sequence of two 2,5-diketo-D-glunonic acid producing strain Tatumella citrea.</title>
        <authorList>
            <person name="Duan C."/>
            <person name="Yang J."/>
            <person name="Yang S."/>
        </authorList>
    </citation>
    <scope>NUCLEOTIDE SEQUENCE [LARGE SCALE GENOMIC DNA]</scope>
    <source>
        <strain evidence="7 8">ATCC 39140</strain>
        <strain evidence="6 9">DSM 13699</strain>
    </source>
</reference>
<dbReference type="EMBL" id="CP015579">
    <property type="protein sequence ID" value="ARU93976.1"/>
    <property type="molecule type" value="Genomic_DNA"/>
</dbReference>
<dbReference type="KEGG" id="tci:A7K98_09410"/>
<keyword evidence="2" id="KW-0520">NAD</keyword>
<organism evidence="6 9">
    <name type="scientific">Tatumella citrea</name>
    <name type="common">Pantoea citrea</name>
    <dbReference type="NCBI Taxonomy" id="53336"/>
    <lineage>
        <taxon>Bacteria</taxon>
        <taxon>Pseudomonadati</taxon>
        <taxon>Pseudomonadota</taxon>
        <taxon>Gammaproteobacteria</taxon>
        <taxon>Enterobacterales</taxon>
        <taxon>Erwiniaceae</taxon>
        <taxon>Tatumella</taxon>
    </lineage>
</organism>
<dbReference type="InterPro" id="IPR006139">
    <property type="entry name" value="D-isomer_2_OHA_DH_cat_dom"/>
</dbReference>
<dbReference type="Gene3D" id="3.40.50.720">
    <property type="entry name" value="NAD(P)-binding Rossmann-like Domain"/>
    <property type="match status" value="2"/>
</dbReference>
<comment type="similarity">
    <text evidence="3">Belongs to the D-isomer specific 2-hydroxyacid dehydrogenase family.</text>
</comment>
<evidence type="ECO:0000259" key="4">
    <source>
        <dbReference type="Pfam" id="PF00389"/>
    </source>
</evidence>
<evidence type="ECO:0000313" key="6">
    <source>
        <dbReference type="EMBL" id="ARU93976.1"/>
    </source>
</evidence>
<proteinExistence type="inferred from homology"/>
<evidence type="ECO:0000259" key="5">
    <source>
        <dbReference type="Pfam" id="PF02826"/>
    </source>
</evidence>
<accession>A0A1Y0LIU9</accession>
<dbReference type="AlphaFoldDB" id="A0A1Y0LIU9"/>
<dbReference type="GO" id="GO:0051287">
    <property type="term" value="F:NAD binding"/>
    <property type="evidence" value="ECO:0007669"/>
    <property type="project" value="InterPro"/>
</dbReference>
<sequence>MDSTTTQVITVPDKSLAEALQSGAGEVRIVFWPDGSELPEDVKKEVTGVVLPYQHDSHTLHVLHDLPGLKWVQTQSTGYDNVLACLPVGVRLSNAAGVHASSTAELAIGLVIASLRNIDTAAKDMLQGVWREKRHKSLEHRKVLVIGAGNIGDAIVRRLIPFGVTLSRISRTARRDELGEVMTFAGLNDSLADAEIVILALPLTEETKSLVNHQFLSRMPDEALLVNVGRGGVVVTEDLISELNTGRLHAALDVVDPEPLLPEHPLWKCPNLLITPHLGGNTTAFVPGIHKLLADQTERLKHGQLPLNLVN</sequence>
<dbReference type="PANTHER" id="PTHR10996">
    <property type="entry name" value="2-HYDROXYACID DEHYDROGENASE-RELATED"/>
    <property type="match status" value="1"/>
</dbReference>
<dbReference type="RefSeq" id="WP_087488339.1">
    <property type="nucleotide sequence ID" value="NZ_CP015579.1"/>
</dbReference>
<dbReference type="EMBL" id="CP015581">
    <property type="protein sequence ID" value="ARU98014.1"/>
    <property type="molecule type" value="Genomic_DNA"/>
</dbReference>
<evidence type="ECO:0000313" key="8">
    <source>
        <dbReference type="Proteomes" id="UP000195729"/>
    </source>
</evidence>
<dbReference type="OrthoDB" id="9787219at2"/>
<dbReference type="Proteomes" id="UP000195814">
    <property type="component" value="Chromosome"/>
</dbReference>
<protein>
    <recommendedName>
        <fullName evidence="10">Hydroxyacid dehydrogenase</fullName>
    </recommendedName>
</protein>
<dbReference type="SUPFAM" id="SSF51735">
    <property type="entry name" value="NAD(P)-binding Rossmann-fold domains"/>
    <property type="match status" value="1"/>
</dbReference>
<evidence type="ECO:0000256" key="3">
    <source>
        <dbReference type="RuleBase" id="RU003719"/>
    </source>
</evidence>
<gene>
    <name evidence="6" type="ORF">A7K98_09410</name>
    <name evidence="7" type="ORF">A7K99_09410</name>
</gene>
<name>A0A1Y0LIU9_TATCI</name>
<evidence type="ECO:0000256" key="1">
    <source>
        <dbReference type="ARBA" id="ARBA00023002"/>
    </source>
</evidence>
<dbReference type="GO" id="GO:0005829">
    <property type="term" value="C:cytosol"/>
    <property type="evidence" value="ECO:0007669"/>
    <property type="project" value="TreeGrafter"/>
</dbReference>
<evidence type="ECO:0000256" key="2">
    <source>
        <dbReference type="ARBA" id="ARBA00023027"/>
    </source>
</evidence>
<dbReference type="PANTHER" id="PTHR10996:SF178">
    <property type="entry name" value="2-HYDROXYACID DEHYDROGENASE YGL185C-RELATED"/>
    <property type="match status" value="1"/>
</dbReference>
<evidence type="ECO:0000313" key="7">
    <source>
        <dbReference type="EMBL" id="ARU98014.1"/>
    </source>
</evidence>
<dbReference type="Proteomes" id="UP000195729">
    <property type="component" value="Chromosome"/>
</dbReference>
<feature type="domain" description="D-isomer specific 2-hydroxyacid dehydrogenase catalytic" evidence="4">
    <location>
        <begin position="17"/>
        <end position="311"/>
    </location>
</feature>
<dbReference type="Pfam" id="PF02826">
    <property type="entry name" value="2-Hacid_dh_C"/>
    <property type="match status" value="1"/>
</dbReference>
<dbReference type="SUPFAM" id="SSF52283">
    <property type="entry name" value="Formate/glycerate dehydrogenase catalytic domain-like"/>
    <property type="match status" value="1"/>
</dbReference>
<keyword evidence="8" id="KW-1185">Reference proteome</keyword>
<dbReference type="InterPro" id="IPR050223">
    <property type="entry name" value="D-isomer_2-hydroxyacid_DH"/>
</dbReference>
<dbReference type="InterPro" id="IPR036291">
    <property type="entry name" value="NAD(P)-bd_dom_sf"/>
</dbReference>
<dbReference type="Pfam" id="PF00389">
    <property type="entry name" value="2-Hacid_dh"/>
    <property type="match status" value="1"/>
</dbReference>
<dbReference type="GO" id="GO:0030267">
    <property type="term" value="F:glyoxylate reductase (NADPH) activity"/>
    <property type="evidence" value="ECO:0007669"/>
    <property type="project" value="TreeGrafter"/>
</dbReference>
<dbReference type="GO" id="GO:0016618">
    <property type="term" value="F:hydroxypyruvate reductase [NAD(P)H] activity"/>
    <property type="evidence" value="ECO:0007669"/>
    <property type="project" value="TreeGrafter"/>
</dbReference>